<evidence type="ECO:0000313" key="3">
    <source>
        <dbReference type="EMBL" id="KAJ9549030.1"/>
    </source>
</evidence>
<dbReference type="PANTHER" id="PTHR47381:SF3">
    <property type="entry name" value="ALPHA_BETA-HYDROLASES SUPERFAMILY PROTEIN"/>
    <property type="match status" value="1"/>
</dbReference>
<evidence type="ECO:0000256" key="1">
    <source>
        <dbReference type="SAM" id="SignalP"/>
    </source>
</evidence>
<feature type="signal peptide" evidence="1">
    <location>
        <begin position="1"/>
        <end position="16"/>
    </location>
</feature>
<evidence type="ECO:0000259" key="2">
    <source>
        <dbReference type="Pfam" id="PF12697"/>
    </source>
</evidence>
<protein>
    <recommendedName>
        <fullName evidence="2">AB hydrolase-1 domain-containing protein</fullName>
    </recommendedName>
</protein>
<accession>A0AA38SUF3</accession>
<dbReference type="Proteomes" id="UP001172457">
    <property type="component" value="Chromosome 5"/>
</dbReference>
<keyword evidence="1" id="KW-0732">Signal</keyword>
<dbReference type="Pfam" id="PF12697">
    <property type="entry name" value="Abhydrolase_6"/>
    <property type="match status" value="1"/>
</dbReference>
<comment type="caution">
    <text evidence="3">The sequence shown here is derived from an EMBL/GenBank/DDBJ whole genome shotgun (WGS) entry which is preliminary data.</text>
</comment>
<dbReference type="PANTHER" id="PTHR47381">
    <property type="entry name" value="ALPHA/BETA-HYDROLASES SUPERFAMILY PROTEIN"/>
    <property type="match status" value="1"/>
</dbReference>
<feature type="domain" description="AB hydrolase-1" evidence="2">
    <location>
        <begin position="158"/>
        <end position="388"/>
    </location>
</feature>
<dbReference type="GO" id="GO:0008236">
    <property type="term" value="F:serine-type peptidase activity"/>
    <property type="evidence" value="ECO:0007669"/>
    <property type="project" value="InterPro"/>
</dbReference>
<gene>
    <name evidence="3" type="ORF">OSB04_021573</name>
</gene>
<organism evidence="3 4">
    <name type="scientific">Centaurea solstitialis</name>
    <name type="common">yellow star-thistle</name>
    <dbReference type="NCBI Taxonomy" id="347529"/>
    <lineage>
        <taxon>Eukaryota</taxon>
        <taxon>Viridiplantae</taxon>
        <taxon>Streptophyta</taxon>
        <taxon>Embryophyta</taxon>
        <taxon>Tracheophyta</taxon>
        <taxon>Spermatophyta</taxon>
        <taxon>Magnoliopsida</taxon>
        <taxon>eudicotyledons</taxon>
        <taxon>Gunneridae</taxon>
        <taxon>Pentapetalae</taxon>
        <taxon>asterids</taxon>
        <taxon>campanulids</taxon>
        <taxon>Asterales</taxon>
        <taxon>Asteraceae</taxon>
        <taxon>Carduoideae</taxon>
        <taxon>Cardueae</taxon>
        <taxon>Centaureinae</taxon>
        <taxon>Centaurea</taxon>
    </lineage>
</organism>
<feature type="chain" id="PRO_5041283869" description="AB hydrolase-1 domain-containing protein" evidence="1">
    <location>
        <begin position="17"/>
        <end position="407"/>
    </location>
</feature>
<keyword evidence="4" id="KW-1185">Reference proteome</keyword>
<reference evidence="3" key="1">
    <citation type="submission" date="2023-03" db="EMBL/GenBank/DDBJ databases">
        <title>Chromosome-scale reference genome and RAD-based genetic map of yellow starthistle (Centaurea solstitialis) reveal putative structural variation and QTLs associated with invader traits.</title>
        <authorList>
            <person name="Reatini B."/>
            <person name="Cang F.A."/>
            <person name="Jiang Q."/>
            <person name="Mckibben M.T.W."/>
            <person name="Barker M.S."/>
            <person name="Rieseberg L.H."/>
            <person name="Dlugosch K.M."/>
        </authorList>
    </citation>
    <scope>NUCLEOTIDE SEQUENCE</scope>
    <source>
        <strain evidence="3">CAN-66</strain>
        <tissue evidence="3">Leaf</tissue>
    </source>
</reference>
<dbReference type="EMBL" id="JARYMX010000005">
    <property type="protein sequence ID" value="KAJ9549030.1"/>
    <property type="molecule type" value="Genomic_DNA"/>
</dbReference>
<name>A0AA38SUF3_9ASTR</name>
<dbReference type="SUPFAM" id="SSF53474">
    <property type="entry name" value="alpha/beta-Hydrolases"/>
    <property type="match status" value="1"/>
</dbReference>
<dbReference type="AlphaFoldDB" id="A0AA38SUF3"/>
<sequence length="407" mass="45963">MRRMVMMMMMMWHVEGLSSPTTTRMWVPQSSRSAMGKLYNKHRSAASVGVGLKMKQMEMESVEDLRAHFLQLLSTRRSPQVPLEVLPAKPVLEPLYQGPPPPKFSQAMESCPKADIPNFKQLLYEENLYLTTEEGEQGKLPVLILSMKQTGHSKRPAVVFLHSTNKCKEWLRPLLEAYASYGYIAVAIDSRYHGERAKNRTTYNDALVSAWKKGDTMPFIFDTVWDLVKLAEYLTGRDDIDHSKIGITGESLGGMHAWFAAFVDTRYSVVVPIIGVQGFRWAIDNDQWQARVDSIKSVFEEARKDLGKDAIDKEVVEKVWIRIAPGLASVFDSVHTVPLIAPRPLLILNGERDPRCPLAGLEVTISRTREAFKKANCADSFKVIAEAGIGHEMTESMVKEAKNWLNH</sequence>
<dbReference type="InterPro" id="IPR000073">
    <property type="entry name" value="AB_hydrolase_1"/>
</dbReference>
<dbReference type="GO" id="GO:0006508">
    <property type="term" value="P:proteolysis"/>
    <property type="evidence" value="ECO:0007669"/>
    <property type="project" value="InterPro"/>
</dbReference>
<dbReference type="Gene3D" id="3.40.50.1820">
    <property type="entry name" value="alpha/beta hydrolase"/>
    <property type="match status" value="1"/>
</dbReference>
<dbReference type="InterPro" id="IPR029058">
    <property type="entry name" value="AB_hydrolase_fold"/>
</dbReference>
<proteinExistence type="predicted"/>
<evidence type="ECO:0000313" key="4">
    <source>
        <dbReference type="Proteomes" id="UP001172457"/>
    </source>
</evidence>